<dbReference type="EMBL" id="BPQM01000122">
    <property type="protein sequence ID" value="GJD80970.1"/>
    <property type="molecule type" value="Genomic_DNA"/>
</dbReference>
<dbReference type="AlphaFoldDB" id="A0AA37MC92"/>
<sequence>MPRLPKRLRPVHWTVQSLEYGWPDEADPDVPIWISIARFDALWRRSDEYIAQAGGADDNQPEKYARAGQWLGSGKRTWMPVVGLDCDGLPTITDGRHRYLWMREHGAWSMPVAVSASQAEAVRALCGTRYRTSWFVPPRTRMLQPAILAGLGLAVAGLLWVARS</sequence>
<feature type="transmembrane region" description="Helical" evidence="1">
    <location>
        <begin position="142"/>
        <end position="162"/>
    </location>
</feature>
<organism evidence="2 3">
    <name type="scientific">Methylobacterium gregans</name>
    <dbReference type="NCBI Taxonomy" id="374424"/>
    <lineage>
        <taxon>Bacteria</taxon>
        <taxon>Pseudomonadati</taxon>
        <taxon>Pseudomonadota</taxon>
        <taxon>Alphaproteobacteria</taxon>
        <taxon>Hyphomicrobiales</taxon>
        <taxon>Methylobacteriaceae</taxon>
        <taxon>Methylobacterium</taxon>
    </lineage>
</organism>
<evidence type="ECO:0000256" key="1">
    <source>
        <dbReference type="SAM" id="Phobius"/>
    </source>
</evidence>
<reference evidence="2" key="2">
    <citation type="submission" date="2021-08" db="EMBL/GenBank/DDBJ databases">
        <authorList>
            <person name="Tani A."/>
            <person name="Ola A."/>
            <person name="Ogura Y."/>
            <person name="Katsura K."/>
            <person name="Hayashi T."/>
        </authorList>
    </citation>
    <scope>NUCLEOTIDE SEQUENCE</scope>
    <source>
        <strain evidence="2">NBRC 103626</strain>
    </source>
</reference>
<gene>
    <name evidence="2" type="ORF">NBEOAGPD_4215</name>
</gene>
<name>A0AA37MC92_9HYPH</name>
<proteinExistence type="predicted"/>
<keyword evidence="3" id="KW-1185">Reference proteome</keyword>
<evidence type="ECO:0000313" key="2">
    <source>
        <dbReference type="EMBL" id="GJD80970.1"/>
    </source>
</evidence>
<dbReference type="RefSeq" id="WP_238306065.1">
    <property type="nucleotide sequence ID" value="NZ_BPQM01000122.1"/>
</dbReference>
<reference evidence="2" key="1">
    <citation type="journal article" date="2016" name="Front. Microbiol.">
        <title>Genome Sequence of the Piezophilic, Mesophilic Sulfate-Reducing Bacterium Desulfovibrio indicus J2T.</title>
        <authorList>
            <person name="Cao J."/>
            <person name="Maignien L."/>
            <person name="Shao Z."/>
            <person name="Alain K."/>
            <person name="Jebbar M."/>
        </authorList>
    </citation>
    <scope>NUCLEOTIDE SEQUENCE</scope>
    <source>
        <strain evidence="2">NBRC 103626</strain>
    </source>
</reference>
<accession>A0AA37MC92</accession>
<protein>
    <submittedName>
        <fullName evidence="2">Uncharacterized protein</fullName>
    </submittedName>
</protein>
<evidence type="ECO:0000313" key="3">
    <source>
        <dbReference type="Proteomes" id="UP001055108"/>
    </source>
</evidence>
<keyword evidence="1" id="KW-0472">Membrane</keyword>
<dbReference type="Proteomes" id="UP001055108">
    <property type="component" value="Unassembled WGS sequence"/>
</dbReference>
<keyword evidence="1" id="KW-1133">Transmembrane helix</keyword>
<comment type="caution">
    <text evidence="2">The sequence shown here is derived from an EMBL/GenBank/DDBJ whole genome shotgun (WGS) entry which is preliminary data.</text>
</comment>
<keyword evidence="1" id="KW-0812">Transmembrane</keyword>